<dbReference type="EMBL" id="QMFY01000004">
    <property type="protein sequence ID" value="RAW01381.1"/>
    <property type="molecule type" value="Genomic_DNA"/>
</dbReference>
<gene>
    <name evidence="1" type="ORF">DQQ10_10790</name>
</gene>
<organism evidence="1 2">
    <name type="scientific">Pseudochryseolinea flava</name>
    <dbReference type="NCBI Taxonomy" id="2059302"/>
    <lineage>
        <taxon>Bacteria</taxon>
        <taxon>Pseudomonadati</taxon>
        <taxon>Bacteroidota</taxon>
        <taxon>Cytophagia</taxon>
        <taxon>Cytophagales</taxon>
        <taxon>Fulvivirgaceae</taxon>
        <taxon>Pseudochryseolinea</taxon>
    </lineage>
</organism>
<accession>A0A364Y5P6</accession>
<comment type="caution">
    <text evidence="1">The sequence shown here is derived from an EMBL/GenBank/DDBJ whole genome shotgun (WGS) entry which is preliminary data.</text>
</comment>
<reference evidence="1 2" key="1">
    <citation type="submission" date="2018-06" db="EMBL/GenBank/DDBJ databases">
        <title>Chryseolinea flavus sp. nov., a member of the phylum Bacteroidetes isolated from soil.</title>
        <authorList>
            <person name="Li Y."/>
            <person name="Wang J."/>
        </authorList>
    </citation>
    <scope>NUCLEOTIDE SEQUENCE [LARGE SCALE GENOMIC DNA]</scope>
    <source>
        <strain evidence="1 2">SDU1-6</strain>
    </source>
</reference>
<evidence type="ECO:0000313" key="1">
    <source>
        <dbReference type="EMBL" id="RAW01381.1"/>
    </source>
</evidence>
<name>A0A364Y5P6_9BACT</name>
<dbReference type="AlphaFoldDB" id="A0A364Y5P6"/>
<dbReference type="Proteomes" id="UP000251889">
    <property type="component" value="Unassembled WGS sequence"/>
</dbReference>
<evidence type="ECO:0000313" key="2">
    <source>
        <dbReference type="Proteomes" id="UP000251889"/>
    </source>
</evidence>
<protein>
    <submittedName>
        <fullName evidence="1">Uncharacterized protein</fullName>
    </submittedName>
</protein>
<sequence length="198" mass="23744">MGYHKLKKSNEIITFLFLVPVLIRRVGAGQYSERLWTVGQHHTTDVVTEVYWPYNNQKFLFVKYGYDWKHPRILVVDTDTWKNVNWFATQEKYSRFYGLTDAGQVLVFQRIRTFLFFTSIKYRFVKFATGENKDYSRKQLLQYIEQHGKLESGKSFHLNDMVLSPDRNYLVARSSLISNLDDLPQKRFELKVFKYREN</sequence>
<proteinExistence type="predicted"/>
<keyword evidence="2" id="KW-1185">Reference proteome</keyword>